<dbReference type="Pfam" id="PF07958">
    <property type="entry name" value="DUF1688"/>
    <property type="match status" value="1"/>
</dbReference>
<protein>
    <submittedName>
        <fullName evidence="2">Urg3</fullName>
    </submittedName>
</protein>
<name>A0A0F9ZB75_TRIHA</name>
<feature type="compositionally biased region" description="Low complexity" evidence="1">
    <location>
        <begin position="19"/>
        <end position="30"/>
    </location>
</feature>
<dbReference type="AlphaFoldDB" id="A0A0F9ZB75"/>
<organism evidence="2 3">
    <name type="scientific">Trichoderma harzianum</name>
    <name type="common">Hypocrea lixii</name>
    <dbReference type="NCBI Taxonomy" id="5544"/>
    <lineage>
        <taxon>Eukaryota</taxon>
        <taxon>Fungi</taxon>
        <taxon>Dikarya</taxon>
        <taxon>Ascomycota</taxon>
        <taxon>Pezizomycotina</taxon>
        <taxon>Sordariomycetes</taxon>
        <taxon>Hypocreomycetidae</taxon>
        <taxon>Hypocreales</taxon>
        <taxon>Hypocreaceae</taxon>
        <taxon>Trichoderma</taxon>
    </lineage>
</organism>
<dbReference type="OMA" id="VPMFTAD"/>
<dbReference type="OrthoDB" id="2153176at2759"/>
<evidence type="ECO:0000313" key="3">
    <source>
        <dbReference type="Proteomes" id="UP000034112"/>
    </source>
</evidence>
<dbReference type="PANTHER" id="PTHR31687:SF3">
    <property type="entry name" value="PROTEIN URG3"/>
    <property type="match status" value="1"/>
</dbReference>
<dbReference type="EMBL" id="JOKZ01000503">
    <property type="protein sequence ID" value="KKO97796.1"/>
    <property type="molecule type" value="Genomic_DNA"/>
</dbReference>
<reference evidence="3" key="1">
    <citation type="journal article" date="2015" name="Genome Announc.">
        <title>Draft whole-genome sequence of the biocontrol agent Trichoderma harzianum T6776.</title>
        <authorList>
            <person name="Baroncelli R."/>
            <person name="Piaggeschi G."/>
            <person name="Fiorini L."/>
            <person name="Bertolini E."/>
            <person name="Zapparata A."/>
            <person name="Pe M.E."/>
            <person name="Sarrocco S."/>
            <person name="Vannacci G."/>
        </authorList>
    </citation>
    <scope>NUCLEOTIDE SEQUENCE [LARGE SCALE GENOMIC DNA]</scope>
    <source>
        <strain evidence="3">T6776</strain>
    </source>
</reference>
<evidence type="ECO:0000256" key="1">
    <source>
        <dbReference type="SAM" id="MobiDB-lite"/>
    </source>
</evidence>
<gene>
    <name evidence="2" type="ORF">THAR02_10104</name>
</gene>
<dbReference type="InterPro" id="IPR012469">
    <property type="entry name" value="DUF1688"/>
</dbReference>
<feature type="compositionally biased region" description="Polar residues" evidence="1">
    <location>
        <begin position="36"/>
        <end position="45"/>
    </location>
</feature>
<proteinExistence type="predicted"/>
<accession>A0A0F9ZB75</accession>
<dbReference type="Proteomes" id="UP000034112">
    <property type="component" value="Unassembled WGS sequence"/>
</dbReference>
<comment type="caution">
    <text evidence="2">The sequence shown here is derived from an EMBL/GenBank/DDBJ whole genome shotgun (WGS) entry which is preliminary data.</text>
</comment>
<dbReference type="PANTHER" id="PTHR31687">
    <property type="match status" value="1"/>
</dbReference>
<evidence type="ECO:0000313" key="2">
    <source>
        <dbReference type="EMBL" id="KKO97796.1"/>
    </source>
</evidence>
<feature type="region of interest" description="Disordered" evidence="1">
    <location>
        <begin position="1"/>
        <end position="52"/>
    </location>
</feature>
<sequence>MGIFSRKQKSPRESGVLESQSTTSFGSSTFRGLANNRVSAGSMPTPNTPLSPMPSIKIPKIDLPRPPDPQLDPAGYLRSLTAVRERAKALMEKAQDNELVHFDVDMNKFPDVVTFVSGLIKRDHEAPFQDIPSHGRYQHFCVGGRDRIVELLNSWPDTVDNAERCRRLIDLFTISVLLDAGAGTTWTYKSVENGKTYRRSEGIAVASLEMFKSGIFSASPTNKHQVDKRALGALNTAKLASGMQADADNELIGLEGRTEVLVKLSEALDEHSDFFGADGRPGNMIDYLLSHPATQASSVLIVPLPILWNLLMDGLSSIWPTRTAINGVPLGDAWSCEALPAGSNSWESILPFHNLTQWLAYSLMQPMQSLLNMHFAGTELLTGLPEYRNGGLFVDLGVLTLREEDMARGLANYGAYCKQSGIKAIEVAPMFEASDDVIVEWRGLTVALLDKLLEDVNVALEAELDGHEMTLAQLLEAGSWKGGREIAEINRPNTKEAPILIDSDGTVV</sequence>